<dbReference type="OrthoDB" id="4216928at2759"/>
<keyword evidence="3" id="KW-0805">Transcription regulation</keyword>
<dbReference type="PROSITE" id="PS50048">
    <property type="entry name" value="ZN2_CY6_FUNGAL_2"/>
    <property type="match status" value="1"/>
</dbReference>
<keyword evidence="2" id="KW-0862">Zinc</keyword>
<organism evidence="7 8">
    <name type="scientific">Phialocephala subalpina</name>
    <dbReference type="NCBI Taxonomy" id="576137"/>
    <lineage>
        <taxon>Eukaryota</taxon>
        <taxon>Fungi</taxon>
        <taxon>Dikarya</taxon>
        <taxon>Ascomycota</taxon>
        <taxon>Pezizomycotina</taxon>
        <taxon>Leotiomycetes</taxon>
        <taxon>Helotiales</taxon>
        <taxon>Mollisiaceae</taxon>
        <taxon>Phialocephala</taxon>
        <taxon>Phialocephala fortinii species complex</taxon>
    </lineage>
</organism>
<protein>
    <recommendedName>
        <fullName evidence="6">Zn(2)-C6 fungal-type domain-containing protein</fullName>
    </recommendedName>
</protein>
<dbReference type="AlphaFoldDB" id="A0A1L7WLL9"/>
<dbReference type="GO" id="GO:0008270">
    <property type="term" value="F:zinc ion binding"/>
    <property type="evidence" value="ECO:0007669"/>
    <property type="project" value="InterPro"/>
</dbReference>
<evidence type="ECO:0000313" key="8">
    <source>
        <dbReference type="Proteomes" id="UP000184330"/>
    </source>
</evidence>
<dbReference type="GO" id="GO:0000981">
    <property type="term" value="F:DNA-binding transcription factor activity, RNA polymerase II-specific"/>
    <property type="evidence" value="ECO:0007669"/>
    <property type="project" value="InterPro"/>
</dbReference>
<reference evidence="7 8" key="1">
    <citation type="submission" date="2016-03" db="EMBL/GenBank/DDBJ databases">
        <authorList>
            <person name="Ploux O."/>
        </authorList>
    </citation>
    <scope>NUCLEOTIDE SEQUENCE [LARGE SCALE GENOMIC DNA]</scope>
    <source>
        <strain evidence="7 8">UAMH 11012</strain>
    </source>
</reference>
<dbReference type="PANTHER" id="PTHR47660">
    <property type="entry name" value="TRANSCRIPTION FACTOR WITH C2H2 AND ZN(2)-CYS(6) DNA BINDING DOMAIN (EUROFUNG)-RELATED-RELATED"/>
    <property type="match status" value="1"/>
</dbReference>
<keyword evidence="5" id="KW-0539">Nucleus</keyword>
<evidence type="ECO:0000256" key="4">
    <source>
        <dbReference type="ARBA" id="ARBA00023163"/>
    </source>
</evidence>
<dbReference type="SMART" id="SM00066">
    <property type="entry name" value="GAL4"/>
    <property type="match status" value="1"/>
</dbReference>
<dbReference type="CDD" id="cd00067">
    <property type="entry name" value="GAL4"/>
    <property type="match status" value="1"/>
</dbReference>
<evidence type="ECO:0000256" key="5">
    <source>
        <dbReference type="ARBA" id="ARBA00023242"/>
    </source>
</evidence>
<dbReference type="Pfam" id="PF00172">
    <property type="entry name" value="Zn_clus"/>
    <property type="match status" value="1"/>
</dbReference>
<sequence>MARIIENKACNACGKAKRRCGKQTPHCLRCRTRGIECKYPPSRPTQFVEILSTEEDTPLSVIEAEFSARGTKQLDTSFPTLGDTTLSSTLEIFGIPKTVDPFEADELASSWFSSKSTWLICFPPASSAPPLSTTDVYHFIDHIRRWLRQWVDTGTNPFIHARLYKTRLPRCIQDAYATLTCYVNKTAANERMVLRVVEDRAAGLVEDHRTIEGSLDALEQISKVQALLIYQIIGLYDGDIRLRHLAESHIPILNKWMQDMVQLASDQTTCLGSLVISPTGPTSVAPCETQNLLWYAWILAESIRRTWVVGSGAQVVYLALQGSGPMPCQGGMMFSTRKEVWEAPSAMAWEKLCSEVHVGLMQMADAERLFGEVEEGSVNEFTKVALELCFGRERMERWGVTVDD</sequence>
<evidence type="ECO:0000256" key="2">
    <source>
        <dbReference type="ARBA" id="ARBA00022833"/>
    </source>
</evidence>
<evidence type="ECO:0000256" key="3">
    <source>
        <dbReference type="ARBA" id="ARBA00023015"/>
    </source>
</evidence>
<evidence type="ECO:0000256" key="1">
    <source>
        <dbReference type="ARBA" id="ARBA00022723"/>
    </source>
</evidence>
<dbReference type="InterPro" id="IPR036864">
    <property type="entry name" value="Zn2-C6_fun-type_DNA-bd_sf"/>
</dbReference>
<dbReference type="SUPFAM" id="SSF57701">
    <property type="entry name" value="Zn2/Cys6 DNA-binding domain"/>
    <property type="match status" value="1"/>
</dbReference>
<dbReference type="PANTHER" id="PTHR47660:SF3">
    <property type="entry name" value="FINGER DOMAIN PROTEIN, PUTATIVE (AFU_ORTHOLOGUE AFUA_4G03310)-RELATED"/>
    <property type="match status" value="1"/>
</dbReference>
<proteinExistence type="predicted"/>
<dbReference type="Proteomes" id="UP000184330">
    <property type="component" value="Unassembled WGS sequence"/>
</dbReference>
<dbReference type="InterPro" id="IPR001138">
    <property type="entry name" value="Zn2Cys6_DnaBD"/>
</dbReference>
<dbReference type="Gene3D" id="4.10.240.10">
    <property type="entry name" value="Zn(2)-C6 fungal-type DNA-binding domain"/>
    <property type="match status" value="1"/>
</dbReference>
<gene>
    <name evidence="7" type="ORF">PAC_03561</name>
</gene>
<evidence type="ECO:0000313" key="7">
    <source>
        <dbReference type="EMBL" id="CZR53681.1"/>
    </source>
</evidence>
<name>A0A1L7WLL9_9HELO</name>
<dbReference type="STRING" id="576137.A0A1L7WLL9"/>
<keyword evidence="8" id="KW-1185">Reference proteome</keyword>
<accession>A0A1L7WLL9</accession>
<keyword evidence="4" id="KW-0804">Transcription</keyword>
<evidence type="ECO:0000259" key="6">
    <source>
        <dbReference type="PROSITE" id="PS50048"/>
    </source>
</evidence>
<feature type="domain" description="Zn(2)-C6 fungal-type" evidence="6">
    <location>
        <begin position="9"/>
        <end position="39"/>
    </location>
</feature>
<keyword evidence="1" id="KW-0479">Metal-binding</keyword>
<dbReference type="EMBL" id="FJOG01000004">
    <property type="protein sequence ID" value="CZR53681.1"/>
    <property type="molecule type" value="Genomic_DNA"/>
</dbReference>